<feature type="signal peptide" evidence="9">
    <location>
        <begin position="1"/>
        <end position="22"/>
    </location>
</feature>
<comment type="subcellular location">
    <subcellularLocation>
        <location evidence="1">Cell outer membrane</location>
    </subcellularLocation>
</comment>
<keyword evidence="9" id="KW-0732">Signal</keyword>
<evidence type="ECO:0000313" key="11">
    <source>
        <dbReference type="Proteomes" id="UP000679725"/>
    </source>
</evidence>
<dbReference type="Pfam" id="PF02321">
    <property type="entry name" value="OEP"/>
    <property type="match status" value="1"/>
</dbReference>
<keyword evidence="8" id="KW-0175">Coiled coil</keyword>
<dbReference type="SUPFAM" id="SSF56954">
    <property type="entry name" value="Outer membrane efflux proteins (OEP)"/>
    <property type="match status" value="1"/>
</dbReference>
<dbReference type="InterPro" id="IPR051906">
    <property type="entry name" value="TolC-like"/>
</dbReference>
<dbReference type="PANTHER" id="PTHR30026:SF21">
    <property type="entry name" value="SLR1270 PROTEIN"/>
    <property type="match status" value="1"/>
</dbReference>
<gene>
    <name evidence="10" type="ORF">DYBT9623_04240</name>
</gene>
<keyword evidence="5" id="KW-0812">Transmembrane</keyword>
<protein>
    <recommendedName>
        <fullName evidence="12">Outer membrane protein TolC</fullName>
    </recommendedName>
</protein>
<evidence type="ECO:0000256" key="9">
    <source>
        <dbReference type="SAM" id="SignalP"/>
    </source>
</evidence>
<sequence>MKSFVIVLKMLLGTWIFTPVVAQDSANTLRAEQVLELVRAFHPVAKQSAIQVGQAEADLVTARGGFDPVLGAYVARKRFGGTNYYNRVSPEIAIPTWYGIEIHSGIENYTGERLDPTMTKGQSAYVGVSIPLAKDLLMDKRRAVLKQARIFRTLADTEQRLVLNDLLMNAMDAYWQWVSSYNQYTLMQANVDINKQRLDFVRKSLQNGERAAIDTIETLAQLQSFQYQQNQYRVEFRNAGLQLSAFLWTASGEPYNLPETIVPPADWDNEQSTKDFDLDLASLLTTTEQNHPELQAYDFKLRALDIEKKLKFQQLLPKADFRYNHLSKGYNAFASVSEAPIFDNNYQYGFKFEIPMRLSAGRGEYKKAKLKIEESQLAQMQKRLDLQVKIRQYHNDLLNLREQIQLQNLNLSNYQQLVKAEEVRFKNGESSLFLINTRENKAIEARQKLIELKAKYFKVIYALQWSAGLLN</sequence>
<comment type="similarity">
    <text evidence="2">Belongs to the outer membrane factor (OMF) (TC 1.B.17) family.</text>
</comment>
<dbReference type="Gene3D" id="1.20.1600.10">
    <property type="entry name" value="Outer membrane efflux proteins (OEP)"/>
    <property type="match status" value="1"/>
</dbReference>
<reference evidence="10 11" key="1">
    <citation type="submission" date="2021-04" db="EMBL/GenBank/DDBJ databases">
        <authorList>
            <person name="Rodrigo-Torres L."/>
            <person name="Arahal R. D."/>
            <person name="Lucena T."/>
        </authorList>
    </citation>
    <scope>NUCLEOTIDE SEQUENCE [LARGE SCALE GENOMIC DNA]</scope>
    <source>
        <strain evidence="10 11">CECT 9623</strain>
    </source>
</reference>
<dbReference type="EMBL" id="CAJRAU010000006">
    <property type="protein sequence ID" value="CAG5072675.1"/>
    <property type="molecule type" value="Genomic_DNA"/>
</dbReference>
<keyword evidence="6" id="KW-0472">Membrane</keyword>
<dbReference type="PANTHER" id="PTHR30026">
    <property type="entry name" value="OUTER MEMBRANE PROTEIN TOLC"/>
    <property type="match status" value="1"/>
</dbReference>
<evidence type="ECO:0000313" key="10">
    <source>
        <dbReference type="EMBL" id="CAG5072675.1"/>
    </source>
</evidence>
<evidence type="ECO:0008006" key="12">
    <source>
        <dbReference type="Google" id="ProtNLM"/>
    </source>
</evidence>
<feature type="chain" id="PRO_5046924252" description="Outer membrane protein TolC" evidence="9">
    <location>
        <begin position="23"/>
        <end position="471"/>
    </location>
</feature>
<evidence type="ECO:0000256" key="6">
    <source>
        <dbReference type="ARBA" id="ARBA00023136"/>
    </source>
</evidence>
<dbReference type="RefSeq" id="WP_229254777.1">
    <property type="nucleotide sequence ID" value="NZ_CAJRAU010000006.1"/>
</dbReference>
<evidence type="ECO:0000256" key="3">
    <source>
        <dbReference type="ARBA" id="ARBA00022448"/>
    </source>
</evidence>
<comment type="caution">
    <text evidence="10">The sequence shown here is derived from an EMBL/GenBank/DDBJ whole genome shotgun (WGS) entry which is preliminary data.</text>
</comment>
<keyword evidence="7" id="KW-0998">Cell outer membrane</keyword>
<keyword evidence="3" id="KW-0813">Transport</keyword>
<evidence type="ECO:0000256" key="2">
    <source>
        <dbReference type="ARBA" id="ARBA00007613"/>
    </source>
</evidence>
<proteinExistence type="inferred from homology"/>
<accession>A0ABN7RHH0</accession>
<dbReference type="Proteomes" id="UP000679725">
    <property type="component" value="Unassembled WGS sequence"/>
</dbReference>
<keyword evidence="4" id="KW-1134">Transmembrane beta strand</keyword>
<feature type="coiled-coil region" evidence="8">
    <location>
        <begin position="383"/>
        <end position="455"/>
    </location>
</feature>
<organism evidence="10 11">
    <name type="scientific">Dyadobacter linearis</name>
    <dbReference type="NCBI Taxonomy" id="2823330"/>
    <lineage>
        <taxon>Bacteria</taxon>
        <taxon>Pseudomonadati</taxon>
        <taxon>Bacteroidota</taxon>
        <taxon>Cytophagia</taxon>
        <taxon>Cytophagales</taxon>
        <taxon>Spirosomataceae</taxon>
        <taxon>Dyadobacter</taxon>
    </lineage>
</organism>
<evidence type="ECO:0000256" key="7">
    <source>
        <dbReference type="ARBA" id="ARBA00023237"/>
    </source>
</evidence>
<evidence type="ECO:0000256" key="8">
    <source>
        <dbReference type="SAM" id="Coils"/>
    </source>
</evidence>
<evidence type="ECO:0000256" key="4">
    <source>
        <dbReference type="ARBA" id="ARBA00022452"/>
    </source>
</evidence>
<evidence type="ECO:0000256" key="1">
    <source>
        <dbReference type="ARBA" id="ARBA00004442"/>
    </source>
</evidence>
<evidence type="ECO:0000256" key="5">
    <source>
        <dbReference type="ARBA" id="ARBA00022692"/>
    </source>
</evidence>
<name>A0ABN7RHH0_9BACT</name>
<dbReference type="InterPro" id="IPR003423">
    <property type="entry name" value="OMP_efflux"/>
</dbReference>
<keyword evidence="11" id="KW-1185">Reference proteome</keyword>